<protein>
    <submittedName>
        <fullName evidence="4">CD7 protein</fullName>
    </submittedName>
</protein>
<dbReference type="SMART" id="SM00406">
    <property type="entry name" value="IGv"/>
    <property type="match status" value="1"/>
</dbReference>
<accession>A0A7L0L9I5</accession>
<organism evidence="4 5">
    <name type="scientific">Sylvietta virens</name>
    <name type="common">Green crombec</name>
    <dbReference type="NCBI Taxonomy" id="208069"/>
    <lineage>
        <taxon>Eukaryota</taxon>
        <taxon>Metazoa</taxon>
        <taxon>Chordata</taxon>
        <taxon>Craniata</taxon>
        <taxon>Vertebrata</taxon>
        <taxon>Euteleostomi</taxon>
        <taxon>Archelosauria</taxon>
        <taxon>Archosauria</taxon>
        <taxon>Dinosauria</taxon>
        <taxon>Saurischia</taxon>
        <taxon>Theropoda</taxon>
        <taxon>Coelurosauria</taxon>
        <taxon>Aves</taxon>
        <taxon>Neognathae</taxon>
        <taxon>Neoaves</taxon>
        <taxon>Telluraves</taxon>
        <taxon>Australaves</taxon>
        <taxon>Passeriformes</taxon>
        <taxon>Sylvioidea</taxon>
        <taxon>Sylviidae</taxon>
        <taxon>Acrocephalinae</taxon>
        <taxon>Sylvietta</taxon>
    </lineage>
</organism>
<dbReference type="InterPro" id="IPR003599">
    <property type="entry name" value="Ig_sub"/>
</dbReference>
<dbReference type="PANTHER" id="PTHR15343">
    <property type="entry name" value="CD7"/>
    <property type="match status" value="1"/>
</dbReference>
<dbReference type="PROSITE" id="PS50835">
    <property type="entry name" value="IG_LIKE"/>
    <property type="match status" value="1"/>
</dbReference>
<reference evidence="4 5" key="1">
    <citation type="submission" date="2019-09" db="EMBL/GenBank/DDBJ databases">
        <title>Bird 10,000 Genomes (B10K) Project - Family phase.</title>
        <authorList>
            <person name="Zhang G."/>
        </authorList>
    </citation>
    <scope>NUCLEOTIDE SEQUENCE [LARGE SCALE GENOMIC DNA]</scope>
    <source>
        <strain evidence="4">B10K-DU-009-59</strain>
        <tissue evidence="4">Muscle</tissue>
    </source>
</reference>
<dbReference type="InterPro" id="IPR007110">
    <property type="entry name" value="Ig-like_dom"/>
</dbReference>
<feature type="transmembrane region" description="Helical" evidence="1">
    <location>
        <begin position="268"/>
        <end position="292"/>
    </location>
</feature>
<dbReference type="Pfam" id="PF07686">
    <property type="entry name" value="V-set"/>
    <property type="match status" value="1"/>
</dbReference>
<keyword evidence="2" id="KW-0732">Signal</keyword>
<evidence type="ECO:0000256" key="1">
    <source>
        <dbReference type="SAM" id="Phobius"/>
    </source>
</evidence>
<dbReference type="PANTHER" id="PTHR15343:SF0">
    <property type="entry name" value="T-CELL ANTIGEN CD7"/>
    <property type="match status" value="1"/>
</dbReference>
<feature type="non-terminal residue" evidence="4">
    <location>
        <position position="329"/>
    </location>
</feature>
<proteinExistence type="predicted"/>
<gene>
    <name evidence="4" type="primary">Cd7</name>
    <name evidence="4" type="ORF">SYLVIR_R15799</name>
</gene>
<keyword evidence="1" id="KW-1133">Transmembrane helix</keyword>
<dbReference type="EMBL" id="VXAN01000239">
    <property type="protein sequence ID" value="NXK65865.1"/>
    <property type="molecule type" value="Genomic_DNA"/>
</dbReference>
<keyword evidence="1" id="KW-0812">Transmembrane</keyword>
<dbReference type="SUPFAM" id="SSF48726">
    <property type="entry name" value="Immunoglobulin"/>
    <property type="match status" value="2"/>
</dbReference>
<dbReference type="InterPro" id="IPR039090">
    <property type="entry name" value="CD7"/>
</dbReference>
<keyword evidence="1" id="KW-0472">Membrane</keyword>
<evidence type="ECO:0000313" key="5">
    <source>
        <dbReference type="Proteomes" id="UP000567822"/>
    </source>
</evidence>
<comment type="caution">
    <text evidence="4">The sequence shown here is derived from an EMBL/GenBank/DDBJ whole genome shotgun (WGS) entry which is preliminary data.</text>
</comment>
<dbReference type="AlphaFoldDB" id="A0A7L0L9I5"/>
<evidence type="ECO:0000313" key="4">
    <source>
        <dbReference type="EMBL" id="NXK65865.1"/>
    </source>
</evidence>
<keyword evidence="5" id="KW-1185">Reference proteome</keyword>
<evidence type="ECO:0000256" key="2">
    <source>
        <dbReference type="SAM" id="SignalP"/>
    </source>
</evidence>
<feature type="non-terminal residue" evidence="4">
    <location>
        <position position="1"/>
    </location>
</feature>
<evidence type="ECO:0000259" key="3">
    <source>
        <dbReference type="PROSITE" id="PS50835"/>
    </source>
</evidence>
<dbReference type="InterPro" id="IPR013783">
    <property type="entry name" value="Ig-like_fold"/>
</dbReference>
<feature type="domain" description="Ig-like" evidence="3">
    <location>
        <begin position="142"/>
        <end position="249"/>
    </location>
</feature>
<dbReference type="GO" id="GO:0038023">
    <property type="term" value="F:signaling receptor activity"/>
    <property type="evidence" value="ECO:0007669"/>
    <property type="project" value="InterPro"/>
</dbReference>
<dbReference type="Gene3D" id="2.60.40.10">
    <property type="entry name" value="Immunoglobulins"/>
    <property type="match status" value="2"/>
</dbReference>
<sequence length="329" mass="36634">MLGRLCLPNASLFLLLLPCFPAQDGGGNEQSTEVISAWEGDSISITCPMNDSQNQVVMYFKAITQNLNVIYFPKEEPPKINPEFANRTEYSKEGQNLRITLHRLQESDSEIYLCSELVKIDGHHKDLYGKTTIVVVKAIAIPPLTKSSRALEQSPLHANPEPGQSVSITCVLKSSPEDEEFYLLRAHVQPGRILSVSSLNVSEVSLAFGNRLEYSREGNRVVITLHSLQEKDSDNYICAQQVTGSPLLSASGTMLLVKEAEQCGKSSWGLYALLVVVALLFCALVCCALCRVDVKKYFQRKKPNVVYEDMSYNSRRSTLVRSNTYCRGE</sequence>
<dbReference type="InterPro" id="IPR013106">
    <property type="entry name" value="Ig_V-set"/>
</dbReference>
<dbReference type="CDD" id="cd00099">
    <property type="entry name" value="IgV"/>
    <property type="match status" value="1"/>
</dbReference>
<feature type="chain" id="PRO_5029611650" evidence="2">
    <location>
        <begin position="22"/>
        <end position="329"/>
    </location>
</feature>
<dbReference type="GO" id="GO:0002250">
    <property type="term" value="P:adaptive immune response"/>
    <property type="evidence" value="ECO:0007669"/>
    <property type="project" value="InterPro"/>
</dbReference>
<name>A0A7L0L9I5_9SYLV</name>
<dbReference type="InterPro" id="IPR036179">
    <property type="entry name" value="Ig-like_dom_sf"/>
</dbReference>
<dbReference type="SMART" id="SM00409">
    <property type="entry name" value="IG"/>
    <property type="match status" value="2"/>
</dbReference>
<feature type="signal peptide" evidence="2">
    <location>
        <begin position="1"/>
        <end position="21"/>
    </location>
</feature>
<dbReference type="Proteomes" id="UP000567822">
    <property type="component" value="Unassembled WGS sequence"/>
</dbReference>
<dbReference type="GO" id="GO:0016020">
    <property type="term" value="C:membrane"/>
    <property type="evidence" value="ECO:0007669"/>
    <property type="project" value="InterPro"/>
</dbReference>